<dbReference type="AlphaFoldDB" id="A0A5B7HRF2"/>
<protein>
    <submittedName>
        <fullName evidence="1">Uncharacterized protein</fullName>
    </submittedName>
</protein>
<comment type="caution">
    <text evidence="1">The sequence shown here is derived from an EMBL/GenBank/DDBJ whole genome shotgun (WGS) entry which is preliminary data.</text>
</comment>
<keyword evidence="2" id="KW-1185">Reference proteome</keyword>
<gene>
    <name evidence="1" type="ORF">E2C01_069383</name>
</gene>
<proteinExistence type="predicted"/>
<accession>A0A5B7HRF2</accession>
<dbReference type="EMBL" id="VSRR010040159">
    <property type="protein sequence ID" value="MPC75000.1"/>
    <property type="molecule type" value="Genomic_DNA"/>
</dbReference>
<evidence type="ECO:0000313" key="1">
    <source>
        <dbReference type="EMBL" id="MPC75000.1"/>
    </source>
</evidence>
<name>A0A5B7HRF2_PORTR</name>
<dbReference type="Proteomes" id="UP000324222">
    <property type="component" value="Unassembled WGS sequence"/>
</dbReference>
<organism evidence="1 2">
    <name type="scientific">Portunus trituberculatus</name>
    <name type="common">Swimming crab</name>
    <name type="synonym">Neptunus trituberculatus</name>
    <dbReference type="NCBI Taxonomy" id="210409"/>
    <lineage>
        <taxon>Eukaryota</taxon>
        <taxon>Metazoa</taxon>
        <taxon>Ecdysozoa</taxon>
        <taxon>Arthropoda</taxon>
        <taxon>Crustacea</taxon>
        <taxon>Multicrustacea</taxon>
        <taxon>Malacostraca</taxon>
        <taxon>Eumalacostraca</taxon>
        <taxon>Eucarida</taxon>
        <taxon>Decapoda</taxon>
        <taxon>Pleocyemata</taxon>
        <taxon>Brachyura</taxon>
        <taxon>Eubrachyura</taxon>
        <taxon>Portunoidea</taxon>
        <taxon>Portunidae</taxon>
        <taxon>Portuninae</taxon>
        <taxon>Portunus</taxon>
    </lineage>
</organism>
<sequence length="77" mass="8777">MRLSIPRRSRRPASGLDIRFHSTNGTPLILHRQPSLPPGLRSFHAMPRHATTPCLSGTRNFTNHITFKLKFLCNNET</sequence>
<reference evidence="1 2" key="1">
    <citation type="submission" date="2019-05" db="EMBL/GenBank/DDBJ databases">
        <title>Another draft genome of Portunus trituberculatus and its Hox gene families provides insights of decapod evolution.</title>
        <authorList>
            <person name="Jeong J.-H."/>
            <person name="Song I."/>
            <person name="Kim S."/>
            <person name="Choi T."/>
            <person name="Kim D."/>
            <person name="Ryu S."/>
            <person name="Kim W."/>
        </authorList>
    </citation>
    <scope>NUCLEOTIDE SEQUENCE [LARGE SCALE GENOMIC DNA]</scope>
    <source>
        <tissue evidence="1">Muscle</tissue>
    </source>
</reference>
<evidence type="ECO:0000313" key="2">
    <source>
        <dbReference type="Proteomes" id="UP000324222"/>
    </source>
</evidence>